<dbReference type="Gene3D" id="3.40.1620.10">
    <property type="entry name" value="YefM-like domain"/>
    <property type="match status" value="1"/>
</dbReference>
<dbReference type="NCBIfam" id="TIGR01552">
    <property type="entry name" value="phd_fam"/>
    <property type="match status" value="1"/>
</dbReference>
<proteinExistence type="inferred from homology"/>
<evidence type="ECO:0000256" key="2">
    <source>
        <dbReference type="RuleBase" id="RU362080"/>
    </source>
</evidence>
<dbReference type="PANTHER" id="PTHR35377">
    <property type="entry name" value="ANTITOXIN VAPB49-RELATED-RELATED"/>
    <property type="match status" value="1"/>
</dbReference>
<sequence length="88" mass="10426">MERYDVLYTRNHLSKLLARAEAGETIEITRRGKPIARLGPIPEPEKKWTAKEALEWLEAHPIPPHLRKTPEEFDAMLRDLRDLREEER</sequence>
<dbReference type="RefSeq" id="WP_259479600.1">
    <property type="nucleotide sequence ID" value="NZ_BAAAQY010000005.1"/>
</dbReference>
<evidence type="ECO:0000313" key="3">
    <source>
        <dbReference type="EMBL" id="GAA2236013.1"/>
    </source>
</evidence>
<dbReference type="EMBL" id="BAAAQY010000005">
    <property type="protein sequence ID" value="GAA2236013.1"/>
    <property type="molecule type" value="Genomic_DNA"/>
</dbReference>
<dbReference type="InterPro" id="IPR036165">
    <property type="entry name" value="YefM-like_sf"/>
</dbReference>
<protein>
    <recommendedName>
        <fullName evidence="2">Antitoxin</fullName>
    </recommendedName>
</protein>
<gene>
    <name evidence="3" type="ORF">GCM10009851_21270</name>
</gene>
<dbReference type="InterPro" id="IPR051416">
    <property type="entry name" value="phD-YefM_TA_antitoxins"/>
</dbReference>
<dbReference type="SUPFAM" id="SSF143120">
    <property type="entry name" value="YefM-like"/>
    <property type="match status" value="1"/>
</dbReference>
<evidence type="ECO:0000313" key="4">
    <source>
        <dbReference type="Proteomes" id="UP001500929"/>
    </source>
</evidence>
<dbReference type="InterPro" id="IPR006442">
    <property type="entry name" value="Antitoxin_Phd/YefM"/>
</dbReference>
<comment type="similarity">
    <text evidence="1 2">Belongs to the phD/YefM antitoxin family.</text>
</comment>
<comment type="function">
    <text evidence="2">Antitoxin component of a type II toxin-antitoxin (TA) system.</text>
</comment>
<dbReference type="Proteomes" id="UP001500929">
    <property type="component" value="Unassembled WGS sequence"/>
</dbReference>
<name>A0ABN3DM85_9MICO</name>
<accession>A0ABN3DM85</accession>
<comment type="caution">
    <text evidence="3">The sequence shown here is derived from an EMBL/GenBank/DDBJ whole genome shotgun (WGS) entry which is preliminary data.</text>
</comment>
<reference evidence="3 4" key="1">
    <citation type="journal article" date="2019" name="Int. J. Syst. Evol. Microbiol.">
        <title>The Global Catalogue of Microorganisms (GCM) 10K type strain sequencing project: providing services to taxonomists for standard genome sequencing and annotation.</title>
        <authorList>
            <consortium name="The Broad Institute Genomics Platform"/>
            <consortium name="The Broad Institute Genome Sequencing Center for Infectious Disease"/>
            <person name="Wu L."/>
            <person name="Ma J."/>
        </authorList>
    </citation>
    <scope>NUCLEOTIDE SEQUENCE [LARGE SCALE GENOMIC DNA]</scope>
    <source>
        <strain evidence="3 4">JCM 16117</strain>
    </source>
</reference>
<dbReference type="Pfam" id="PF02604">
    <property type="entry name" value="PhdYeFM_antitox"/>
    <property type="match status" value="1"/>
</dbReference>
<organism evidence="3 4">
    <name type="scientific">Herbiconiux moechotypicola</name>
    <dbReference type="NCBI Taxonomy" id="637393"/>
    <lineage>
        <taxon>Bacteria</taxon>
        <taxon>Bacillati</taxon>
        <taxon>Actinomycetota</taxon>
        <taxon>Actinomycetes</taxon>
        <taxon>Micrococcales</taxon>
        <taxon>Microbacteriaceae</taxon>
        <taxon>Herbiconiux</taxon>
    </lineage>
</organism>
<keyword evidence="4" id="KW-1185">Reference proteome</keyword>
<evidence type="ECO:0000256" key="1">
    <source>
        <dbReference type="ARBA" id="ARBA00009981"/>
    </source>
</evidence>